<dbReference type="PROSITE" id="PS51918">
    <property type="entry name" value="RADICAL_SAM"/>
    <property type="match status" value="1"/>
</dbReference>
<dbReference type="GO" id="GO:0016853">
    <property type="term" value="F:isomerase activity"/>
    <property type="evidence" value="ECO:0007669"/>
    <property type="project" value="UniProtKB-KW"/>
</dbReference>
<dbReference type="NCBIfam" id="TIGR03821">
    <property type="entry name" value="EFP_modif_epmB"/>
    <property type="match status" value="1"/>
</dbReference>
<keyword evidence="8 14" id="KW-0479">Metal-binding</keyword>
<dbReference type="Pfam" id="PF04055">
    <property type="entry name" value="Radical_SAM"/>
    <property type="match status" value="1"/>
</dbReference>
<comment type="cofactor">
    <cofactor evidence="2 15">
        <name>pyridoxal 5'-phosphate</name>
        <dbReference type="ChEBI" id="CHEBI:597326"/>
    </cofactor>
</comment>
<evidence type="ECO:0000256" key="2">
    <source>
        <dbReference type="ARBA" id="ARBA00001933"/>
    </source>
</evidence>
<gene>
    <name evidence="17" type="primary">epmB</name>
    <name evidence="17" type="ORF">DZC52_02620</name>
</gene>
<keyword evidence="18" id="KW-1185">Reference proteome</keyword>
<evidence type="ECO:0000256" key="8">
    <source>
        <dbReference type="ARBA" id="ARBA00022723"/>
    </source>
</evidence>
<dbReference type="SUPFAM" id="SSF102114">
    <property type="entry name" value="Radical SAM enzymes"/>
    <property type="match status" value="1"/>
</dbReference>
<evidence type="ECO:0000256" key="5">
    <source>
        <dbReference type="ARBA" id="ARBA00022363"/>
    </source>
</evidence>
<feature type="binding site" evidence="14">
    <location>
        <position position="119"/>
    </location>
    <ligand>
        <name>[4Fe-4S] cluster</name>
        <dbReference type="ChEBI" id="CHEBI:49883"/>
        <note>4Fe-4S-S-AdoMet</note>
    </ligand>
</feature>
<evidence type="ECO:0000256" key="14">
    <source>
        <dbReference type="PIRSR" id="PIRSR004911-1"/>
    </source>
</evidence>
<name>A0A3E1KBB3_9GAMM</name>
<evidence type="ECO:0000256" key="10">
    <source>
        <dbReference type="ARBA" id="ARBA00023004"/>
    </source>
</evidence>
<evidence type="ECO:0000256" key="9">
    <source>
        <dbReference type="ARBA" id="ARBA00022898"/>
    </source>
</evidence>
<dbReference type="SFLD" id="SFLDS00029">
    <property type="entry name" value="Radical_SAM"/>
    <property type="match status" value="1"/>
</dbReference>
<dbReference type="EMBL" id="QUZK01000014">
    <property type="protein sequence ID" value="RFF31905.1"/>
    <property type="molecule type" value="Genomic_DNA"/>
</dbReference>
<evidence type="ECO:0000313" key="17">
    <source>
        <dbReference type="EMBL" id="RFF31905.1"/>
    </source>
</evidence>
<dbReference type="GO" id="GO:0051539">
    <property type="term" value="F:4 iron, 4 sulfur cluster binding"/>
    <property type="evidence" value="ECO:0007669"/>
    <property type="project" value="UniProtKB-KW"/>
</dbReference>
<keyword evidence="12" id="KW-0413">Isomerase</keyword>
<sequence>MKTDSLARTTFAPKQADWRDQIKRAVRDPAVLLEKLGLAPGDEPAVSRFPMLVPQAFIDRMRPGHRQDPLLLQVLPERQESEVAAGFSDDPVGDGASSAERGVLHKYRGRVLLITTGACAVHCRYCFRQAFPYANQHAGSGQWRAAIDYIASDDSIEEIILSGGDPLMLPTRRLRELTARLAGIPHIRRLRIHTRLPVILPDRVTTDLLDWLGELPWPVVMVIHANHANEFDAAVCEALQGLRMRGVHLLNQAVLLAGINDSSPRLADLMRRSFEAGALPYYLHLLDPVSGAHRFDTDSFRALEMMDALRRELSGYLVPRLVREVAGEPYKLPVL</sequence>
<dbReference type="OrthoDB" id="9770937at2"/>
<evidence type="ECO:0000256" key="7">
    <source>
        <dbReference type="ARBA" id="ARBA00022691"/>
    </source>
</evidence>
<comment type="catalytic activity">
    <reaction evidence="1">
        <text>L-lysine = D-beta-lysine</text>
        <dbReference type="Rhea" id="RHEA:44148"/>
        <dbReference type="ChEBI" id="CHEBI:32551"/>
        <dbReference type="ChEBI" id="CHEBI:84138"/>
    </reaction>
</comment>
<keyword evidence="9 15" id="KW-0663">Pyridoxal phosphate</keyword>
<evidence type="ECO:0000256" key="15">
    <source>
        <dbReference type="PIRSR" id="PIRSR603739-50"/>
    </source>
</evidence>
<dbReference type="SFLD" id="SFLDF00314">
    <property type="entry name" value="L-lysine_2_3-aminomutase_(yjeK"/>
    <property type="match status" value="1"/>
</dbReference>
<dbReference type="InterPro" id="IPR058240">
    <property type="entry name" value="rSAM_sf"/>
</dbReference>
<comment type="cofactor">
    <cofactor evidence="3">
        <name>[4Fe-4S] cluster</name>
        <dbReference type="ChEBI" id="CHEBI:49883"/>
    </cofactor>
</comment>
<dbReference type="CDD" id="cd01335">
    <property type="entry name" value="Radical_SAM"/>
    <property type="match status" value="1"/>
</dbReference>
<evidence type="ECO:0000259" key="16">
    <source>
        <dbReference type="PROSITE" id="PS51918"/>
    </source>
</evidence>
<dbReference type="InterPro" id="IPR013785">
    <property type="entry name" value="Aldolase_TIM"/>
</dbReference>
<protein>
    <recommendedName>
        <fullName evidence="5">L-lysine 2,3-aminomutase</fullName>
    </recommendedName>
    <alternativeName>
        <fullName evidence="13">EF-P post-translational modification enzyme B</fullName>
    </alternativeName>
</protein>
<feature type="domain" description="Radical SAM core" evidence="16">
    <location>
        <begin position="105"/>
        <end position="317"/>
    </location>
</feature>
<organism evidence="17 18">
    <name type="scientific">Wenzhouxiangella sediminis</name>
    <dbReference type="NCBI Taxonomy" id="1792836"/>
    <lineage>
        <taxon>Bacteria</taxon>
        <taxon>Pseudomonadati</taxon>
        <taxon>Pseudomonadota</taxon>
        <taxon>Gammaproteobacteria</taxon>
        <taxon>Chromatiales</taxon>
        <taxon>Wenzhouxiangellaceae</taxon>
        <taxon>Wenzhouxiangella</taxon>
    </lineage>
</organism>
<evidence type="ECO:0000256" key="4">
    <source>
        <dbReference type="ARBA" id="ARBA00008703"/>
    </source>
</evidence>
<dbReference type="PIRSF" id="PIRSF004911">
    <property type="entry name" value="DUF160"/>
    <property type="match status" value="1"/>
</dbReference>
<dbReference type="InterPro" id="IPR003739">
    <property type="entry name" value="Lys_aminomutase/Glu_NH3_mut"/>
</dbReference>
<dbReference type="SFLD" id="SFLDG01070">
    <property type="entry name" value="PLP-dependent"/>
    <property type="match status" value="1"/>
</dbReference>
<keyword evidence="10" id="KW-0408">Iron</keyword>
<feature type="modified residue" description="N6-(pyridoxal phosphate)lysine" evidence="15">
    <location>
        <position position="331"/>
    </location>
</feature>
<evidence type="ECO:0000256" key="3">
    <source>
        <dbReference type="ARBA" id="ARBA00001966"/>
    </source>
</evidence>
<feature type="binding site" evidence="14">
    <location>
        <position position="126"/>
    </location>
    <ligand>
        <name>[4Fe-4S] cluster</name>
        <dbReference type="ChEBI" id="CHEBI:49883"/>
        <note>4Fe-4S-S-AdoMet</note>
    </ligand>
</feature>
<dbReference type="InterPro" id="IPR022462">
    <property type="entry name" value="EpmB"/>
</dbReference>
<dbReference type="AlphaFoldDB" id="A0A3E1KBB3"/>
<dbReference type="RefSeq" id="WP_116649563.1">
    <property type="nucleotide sequence ID" value="NZ_QUZK01000014.1"/>
</dbReference>
<feature type="binding site" evidence="14">
    <location>
        <position position="123"/>
    </location>
    <ligand>
        <name>[4Fe-4S] cluster</name>
        <dbReference type="ChEBI" id="CHEBI:49883"/>
        <note>4Fe-4S-S-AdoMet</note>
    </ligand>
</feature>
<evidence type="ECO:0000256" key="13">
    <source>
        <dbReference type="ARBA" id="ARBA00030756"/>
    </source>
</evidence>
<evidence type="ECO:0000256" key="1">
    <source>
        <dbReference type="ARBA" id="ARBA00001352"/>
    </source>
</evidence>
<evidence type="ECO:0000313" key="18">
    <source>
        <dbReference type="Proteomes" id="UP000260351"/>
    </source>
</evidence>
<proteinExistence type="inferred from homology"/>
<dbReference type="Gene3D" id="3.20.20.70">
    <property type="entry name" value="Aldolase class I"/>
    <property type="match status" value="1"/>
</dbReference>
<keyword evidence="11 14" id="KW-0411">Iron-sulfur</keyword>
<evidence type="ECO:0000256" key="12">
    <source>
        <dbReference type="ARBA" id="ARBA00023235"/>
    </source>
</evidence>
<reference evidence="17 18" key="1">
    <citation type="submission" date="2018-08" db="EMBL/GenBank/DDBJ databases">
        <title>Wenzhouxiangella salilacus sp. nov., a novel bacterium isolated from a saline lake in Xinjiang Province, China.</title>
        <authorList>
            <person name="Han S."/>
        </authorList>
    </citation>
    <scope>NUCLEOTIDE SEQUENCE [LARGE SCALE GENOMIC DNA]</scope>
    <source>
        <strain evidence="17 18">XDB06</strain>
    </source>
</reference>
<dbReference type="NCBIfam" id="TIGR00238">
    <property type="entry name" value="KamA family radical SAM protein"/>
    <property type="match status" value="1"/>
</dbReference>
<comment type="similarity">
    <text evidence="4">Belongs to the radical SAM superfamily. KamA family.</text>
</comment>
<dbReference type="GO" id="GO:0046872">
    <property type="term" value="F:metal ion binding"/>
    <property type="evidence" value="ECO:0007669"/>
    <property type="project" value="UniProtKB-KW"/>
</dbReference>
<evidence type="ECO:0000256" key="6">
    <source>
        <dbReference type="ARBA" id="ARBA00022485"/>
    </source>
</evidence>
<accession>A0A3E1KBB3</accession>
<evidence type="ECO:0000256" key="11">
    <source>
        <dbReference type="ARBA" id="ARBA00023014"/>
    </source>
</evidence>
<dbReference type="Proteomes" id="UP000260351">
    <property type="component" value="Unassembled WGS sequence"/>
</dbReference>
<keyword evidence="6 14" id="KW-0004">4Fe-4S</keyword>
<dbReference type="PANTHER" id="PTHR30538">
    <property type="entry name" value="LYSINE 2,3-AMINOMUTASE-RELATED"/>
    <property type="match status" value="1"/>
</dbReference>
<comment type="caution">
    <text evidence="17">The sequence shown here is derived from an EMBL/GenBank/DDBJ whole genome shotgun (WGS) entry which is preliminary data.</text>
</comment>
<dbReference type="PANTHER" id="PTHR30538:SF1">
    <property type="entry name" value="L-LYSINE 2,3-AMINOMUTASE"/>
    <property type="match status" value="1"/>
</dbReference>
<dbReference type="InterPro" id="IPR007197">
    <property type="entry name" value="rSAM"/>
</dbReference>
<keyword evidence="7" id="KW-0949">S-adenosyl-L-methionine</keyword>